<keyword evidence="1" id="KW-1133">Transmembrane helix</keyword>
<reference evidence="3" key="1">
    <citation type="submission" date="2024-05" db="EMBL/GenBank/DDBJ databases">
        <authorList>
            <person name="Yang L."/>
            <person name="Pan L."/>
        </authorList>
    </citation>
    <scope>NUCLEOTIDE SEQUENCE</scope>
    <source>
        <strain evidence="3">FCG-7</strain>
    </source>
</reference>
<feature type="transmembrane region" description="Helical" evidence="1">
    <location>
        <begin position="163"/>
        <end position="182"/>
    </location>
</feature>
<name>A0AAU7FEN6_9NEIS</name>
<keyword evidence="1" id="KW-0812">Transmembrane</keyword>
<feature type="transmembrane region" description="Helical" evidence="1">
    <location>
        <begin position="441"/>
        <end position="464"/>
    </location>
</feature>
<gene>
    <name evidence="3" type="ORF">ABHF33_08050</name>
</gene>
<feature type="transmembrane region" description="Helical" evidence="1">
    <location>
        <begin position="250"/>
        <end position="272"/>
    </location>
</feature>
<feature type="signal peptide" evidence="2">
    <location>
        <begin position="1"/>
        <end position="19"/>
    </location>
</feature>
<dbReference type="InterPro" id="IPR031566">
    <property type="entry name" value="CitMHS_2"/>
</dbReference>
<feature type="transmembrane region" description="Helical" evidence="1">
    <location>
        <begin position="93"/>
        <end position="114"/>
    </location>
</feature>
<sequence length="466" mass="50085">MMFKSALLLLALLPGVAMAAGLDGSSMSLTWVIPFAGLLLSIALFPIFAPHFWHENFGKVAAFWGALFVLPFALYAGAGPTIGVIAHAILEEYIPFILILFALYTVSGGILVWGNLHGSPKLNTGILALGTVLASLMGTTGAAMLLIRPILKANDNRVHNVHVVVFFIFLVANVGGGLTPLGDPPLFLGFLKGVDFMWTVEHMAGPVLLMSALLLAMFYAIDSYYFNKEGVLPKDKTPDSALKIYGKRNFFLLGAIIALVVMSGIWKPGVSFEVLGSHLQLQNLVRDFGLLLIGLLSLKITPAQVRAGNDFNWGPILEVAKLFAGIFIAMAPAIAILKAGPDGAMASLVKLVSYADGTPHDAMYFWMTGLLSAFLDNAPTYLVFFNLAHGDAAHMMGPMATTLLAISCGSVFMGAMSYIGNAPNFMVKAVAEDRGIKMPSFFGYMAWSVCLLLPVCVVMTMVFFHY</sequence>
<feature type="transmembrane region" description="Helical" evidence="1">
    <location>
        <begin position="396"/>
        <end position="420"/>
    </location>
</feature>
<feature type="transmembrane region" description="Helical" evidence="1">
    <location>
        <begin position="322"/>
        <end position="341"/>
    </location>
</feature>
<dbReference type="Pfam" id="PF16980">
    <property type="entry name" value="CitMHS_2"/>
    <property type="match status" value="1"/>
</dbReference>
<accession>A0AAU7FEN6</accession>
<organism evidence="3">
    <name type="scientific">Chitinibacter mangrovi</name>
    <dbReference type="NCBI Taxonomy" id="3153927"/>
    <lineage>
        <taxon>Bacteria</taxon>
        <taxon>Pseudomonadati</taxon>
        <taxon>Pseudomonadota</taxon>
        <taxon>Betaproteobacteria</taxon>
        <taxon>Neisseriales</taxon>
        <taxon>Chitinibacteraceae</taxon>
        <taxon>Chitinibacter</taxon>
    </lineage>
</organism>
<dbReference type="RefSeq" id="WP_348946480.1">
    <property type="nucleotide sequence ID" value="NZ_CP157355.1"/>
</dbReference>
<keyword evidence="1" id="KW-0472">Membrane</keyword>
<protein>
    <submittedName>
        <fullName evidence="3">Sodium:proton antiporter</fullName>
    </submittedName>
</protein>
<feature type="transmembrane region" description="Helical" evidence="1">
    <location>
        <begin position="126"/>
        <end position="151"/>
    </location>
</feature>
<evidence type="ECO:0000313" key="3">
    <source>
        <dbReference type="EMBL" id="XBM02206.1"/>
    </source>
</evidence>
<dbReference type="KEGG" id="cmav:ABHF33_08050"/>
<feature type="transmembrane region" description="Helical" evidence="1">
    <location>
        <begin position="29"/>
        <end position="49"/>
    </location>
</feature>
<evidence type="ECO:0000256" key="1">
    <source>
        <dbReference type="SAM" id="Phobius"/>
    </source>
</evidence>
<feature type="chain" id="PRO_5043795305" evidence="2">
    <location>
        <begin position="20"/>
        <end position="466"/>
    </location>
</feature>
<feature type="transmembrane region" description="Helical" evidence="1">
    <location>
        <begin position="61"/>
        <end position="87"/>
    </location>
</feature>
<feature type="transmembrane region" description="Helical" evidence="1">
    <location>
        <begin position="203"/>
        <end position="221"/>
    </location>
</feature>
<dbReference type="EMBL" id="CP157355">
    <property type="protein sequence ID" value="XBM02206.1"/>
    <property type="molecule type" value="Genomic_DNA"/>
</dbReference>
<proteinExistence type="predicted"/>
<dbReference type="AlphaFoldDB" id="A0AAU7FEN6"/>
<evidence type="ECO:0000256" key="2">
    <source>
        <dbReference type="SAM" id="SignalP"/>
    </source>
</evidence>
<feature type="transmembrane region" description="Helical" evidence="1">
    <location>
        <begin position="362"/>
        <end position="384"/>
    </location>
</feature>
<keyword evidence="2" id="KW-0732">Signal</keyword>